<dbReference type="PANTHER" id="PTHR39624">
    <property type="entry name" value="PROTEIN INVOLVED IN RIMO-MEDIATED BETA-METHYLTHIOLATION OF RIBOSOMAL PROTEIN S12 YCAO"/>
    <property type="match status" value="1"/>
</dbReference>
<dbReference type="STRING" id="285568.AQJ66_27200"/>
<organism evidence="1 2">
    <name type="scientific">Streptomyces bungoensis</name>
    <dbReference type="NCBI Taxonomy" id="285568"/>
    <lineage>
        <taxon>Bacteria</taxon>
        <taxon>Bacillati</taxon>
        <taxon>Actinomycetota</taxon>
        <taxon>Actinomycetes</taxon>
        <taxon>Kitasatosporales</taxon>
        <taxon>Streptomycetaceae</taxon>
        <taxon>Streptomyces</taxon>
    </lineage>
</organism>
<dbReference type="AlphaFoldDB" id="A0A101SU09"/>
<dbReference type="RefSeq" id="WP_061927348.1">
    <property type="nucleotide sequence ID" value="NZ_JBEYBH010000008.1"/>
</dbReference>
<dbReference type="OrthoDB" id="9811389at2"/>
<gene>
    <name evidence="1" type="ORF">AQJ66_27200</name>
</gene>
<keyword evidence="2" id="KW-1185">Reference proteome</keyword>
<dbReference type="EMBL" id="LMWX01000049">
    <property type="protein sequence ID" value="KUN80185.1"/>
    <property type="molecule type" value="Genomic_DNA"/>
</dbReference>
<dbReference type="Proteomes" id="UP000053024">
    <property type="component" value="Unassembled WGS sequence"/>
</dbReference>
<evidence type="ECO:0000313" key="2">
    <source>
        <dbReference type="Proteomes" id="UP000053024"/>
    </source>
</evidence>
<dbReference type="SUPFAM" id="SSF82784">
    <property type="entry name" value="OsmC-like"/>
    <property type="match status" value="1"/>
</dbReference>
<sequence length="150" mass="15988">MTGTAPQPTGTTRPPDADAHRLDVAHVAGDAYTVEVRGHRIQVDQPVDAGGTDTAPTPTELFAASLATCVAFYAGRFLQRHDLPRAGLRVRAEFTMATDRPARVASLRVVIVPPPGLPEQRRAALLAVASHCTVHNTLEQPPQTVIELAS</sequence>
<dbReference type="PANTHER" id="PTHR39624:SF2">
    <property type="entry name" value="OSMC-LIKE PROTEIN"/>
    <property type="match status" value="1"/>
</dbReference>
<dbReference type="InterPro" id="IPR003718">
    <property type="entry name" value="OsmC/Ohr_fam"/>
</dbReference>
<reference evidence="1 2" key="1">
    <citation type="submission" date="2015-10" db="EMBL/GenBank/DDBJ databases">
        <title>Draft genome sequence of Streptomyces bungoensis DSM 41781, type strain for the species Streptomyces bungoensis.</title>
        <authorList>
            <person name="Ruckert C."/>
            <person name="Winkler A."/>
            <person name="Kalinowski J."/>
            <person name="Kampfer P."/>
            <person name="Glaeser S."/>
        </authorList>
    </citation>
    <scope>NUCLEOTIDE SEQUENCE [LARGE SCALE GENOMIC DNA]</scope>
    <source>
        <strain evidence="1 2">DSM 41781</strain>
    </source>
</reference>
<dbReference type="Pfam" id="PF02566">
    <property type="entry name" value="OsmC"/>
    <property type="match status" value="1"/>
</dbReference>
<dbReference type="InterPro" id="IPR015946">
    <property type="entry name" value="KH_dom-like_a/b"/>
</dbReference>
<evidence type="ECO:0000313" key="1">
    <source>
        <dbReference type="EMBL" id="KUN80185.1"/>
    </source>
</evidence>
<dbReference type="InterPro" id="IPR036102">
    <property type="entry name" value="OsmC/Ohrsf"/>
</dbReference>
<dbReference type="Gene3D" id="3.30.300.20">
    <property type="match status" value="1"/>
</dbReference>
<name>A0A101SU09_9ACTN</name>
<comment type="caution">
    <text evidence="1">The sequence shown here is derived from an EMBL/GenBank/DDBJ whole genome shotgun (WGS) entry which is preliminary data.</text>
</comment>
<accession>A0A101SU09</accession>
<protein>
    <submittedName>
        <fullName evidence="1">Osmotically inducible protein OsmC</fullName>
    </submittedName>
</protein>
<proteinExistence type="predicted"/>